<feature type="region of interest" description="Disordered" evidence="1">
    <location>
        <begin position="1"/>
        <end position="21"/>
    </location>
</feature>
<evidence type="ECO:0000313" key="2">
    <source>
        <dbReference type="EMBL" id="TLX65279.1"/>
    </source>
</evidence>
<gene>
    <name evidence="2" type="ORF">DN820_01765</name>
</gene>
<protein>
    <submittedName>
        <fullName evidence="2">Uncharacterized protein</fullName>
    </submittedName>
</protein>
<accession>A0A5R9QJ49</accession>
<evidence type="ECO:0000313" key="3">
    <source>
        <dbReference type="Proteomes" id="UP000306753"/>
    </source>
</evidence>
<feature type="compositionally biased region" description="Low complexity" evidence="1">
    <location>
        <begin position="8"/>
        <end position="20"/>
    </location>
</feature>
<evidence type="ECO:0000256" key="1">
    <source>
        <dbReference type="SAM" id="MobiDB-lite"/>
    </source>
</evidence>
<keyword evidence="3" id="KW-1185">Reference proteome</keyword>
<name>A0A5R9QJ49_9GAMM</name>
<dbReference type="AlphaFoldDB" id="A0A5R9QJ49"/>
<sequence length="576" mass="62853">MINGAPLNSGPLNGASAAAPAPEPEYVVTGQAYVWRLRAVIGDADLSAQLTGTVEIDREEGAAGVAGLDLYLPEGPVIPPQWKGRRLGLDFISTSAGETVSERRFTGQISRADWNPVTRILSCECSDQRQQRVEAMSIEQIDALVGGYWSEDAFEPVEGRSHWDYALERLSTRPVSLDCSPAGELRVTSWFATAPHFVFGPGTTLYQTLELQESDLDSTTNRVEVELTYRYSRLWQLSEGYGWEHPNAGGLVGIGGFCAWRVWTTDLPTTEMVEDAVSANGQKLVGRVGGYTLPLSMANPCGDGNAWINTYDNLWLLVNVTGARRWVQTVTETYKLTLATGAGQADDTRIVQRTSYTISVESNRADEWVDAARYDGGSRAEDVTSEQRRVAAGEVALRAAQTSIIAAHRETTLSWDVPTPLSRGIDLVHTLEIKDQGAHAIGKCRRIVDRYDLLGGTAITTLSIASMQGGGVSQPLTLPARPDSSLPVLTGGASRLPTQLGGRWNDPETGLPIQPYDDTRAGFSGNYDLQDDLTAEDFPRRFDLPAREIPAEYRDERTATAERVYTVGIPNDLLEL</sequence>
<dbReference type="EMBL" id="QLAG01000002">
    <property type="protein sequence ID" value="TLX65279.1"/>
    <property type="molecule type" value="Genomic_DNA"/>
</dbReference>
<organism evidence="2 3">
    <name type="scientific">Stutzerimonas nosocomialis</name>
    <dbReference type="NCBI Taxonomy" id="1056496"/>
    <lineage>
        <taxon>Bacteria</taxon>
        <taxon>Pseudomonadati</taxon>
        <taxon>Pseudomonadota</taxon>
        <taxon>Gammaproteobacteria</taxon>
        <taxon>Pseudomonadales</taxon>
        <taxon>Pseudomonadaceae</taxon>
        <taxon>Stutzerimonas</taxon>
    </lineage>
</organism>
<proteinExistence type="predicted"/>
<comment type="caution">
    <text evidence="2">The sequence shown here is derived from an EMBL/GenBank/DDBJ whole genome shotgun (WGS) entry which is preliminary data.</text>
</comment>
<dbReference type="Proteomes" id="UP000306753">
    <property type="component" value="Unassembled WGS sequence"/>
</dbReference>
<reference evidence="2 3" key="1">
    <citation type="journal article" date="2017" name="Eur. J. Clin. Microbiol. Infect. Dis.">
        <title>Uncommonly isolated clinical Pseudomonas: identification and phylogenetic assignation.</title>
        <authorList>
            <person name="Mulet M."/>
            <person name="Gomila M."/>
            <person name="Ramirez A."/>
            <person name="Cardew S."/>
            <person name="Moore E.R."/>
            <person name="Lalucat J."/>
            <person name="Garcia-Valdes E."/>
        </authorList>
    </citation>
    <scope>NUCLEOTIDE SEQUENCE [LARGE SCALE GENOMIC DNA]</scope>
    <source>
        <strain evidence="2 3">SD129</strain>
    </source>
</reference>